<evidence type="ECO:0000256" key="2">
    <source>
        <dbReference type="ARBA" id="ARBA00023172"/>
    </source>
</evidence>
<dbReference type="EMBL" id="RZYA01000038">
    <property type="protein sequence ID" value="RVU14810.1"/>
    <property type="molecule type" value="Genomic_DNA"/>
</dbReference>
<organism evidence="6 7">
    <name type="scientific">Streptomyces antnestii</name>
    <dbReference type="NCBI Taxonomy" id="2494256"/>
    <lineage>
        <taxon>Bacteria</taxon>
        <taxon>Bacillati</taxon>
        <taxon>Actinomycetota</taxon>
        <taxon>Actinomycetes</taxon>
        <taxon>Kitasatosporales</taxon>
        <taxon>Streptomycetaceae</taxon>
        <taxon>Streptomyces</taxon>
    </lineage>
</organism>
<evidence type="ECO:0000313" key="6">
    <source>
        <dbReference type="EMBL" id="RVU14810.1"/>
    </source>
</evidence>
<sequence>MPHAVWSGAISFGLVTIPIKVTAATEDHSIRFHQYHLADHARIRTRKFCELEDREVPADEIAKGYEISKDALIAVTDEDLYDLPLPTAKAIEIHAFVPYESIDPIRIGQGYFLEPGGQVAIKPYTLLRQALERNSKAAVAKFAWHGRERLGLLRIKDTVIVLHAMRWPDEIRSPESLAPTPVEVPESEIDEALALMDALSTDTIPEDVAVDRYTEAIADLITAKQKGTPTPQAAEPKAPAGEVVDLMAALHESVQKAKASRGESTEDATVHPMTKKAVTKKAPEKKPVAKKAAVKKTTGKKTAAKKPPRRSA</sequence>
<keyword evidence="2 3" id="KW-0233">DNA recombination</keyword>
<comment type="subunit">
    <text evidence="3">Homodimer. Interacts with LigD.</text>
</comment>
<dbReference type="Pfam" id="PF02735">
    <property type="entry name" value="Ku"/>
    <property type="match status" value="1"/>
</dbReference>
<comment type="function">
    <text evidence="3">With LigD forms a non-homologous end joining (NHEJ) DNA repair enzyme, which repairs dsDNA breaks with reduced fidelity. Binds linear dsDNA with 5'- and 3'- overhangs but not closed circular dsDNA nor ssDNA. Recruits and stimulates the ligase activity of LigD.</text>
</comment>
<dbReference type="RefSeq" id="WP_127833315.1">
    <property type="nucleotide sequence ID" value="NZ_RZYA01000038.1"/>
</dbReference>
<dbReference type="Proteomes" id="UP000283128">
    <property type="component" value="Unassembled WGS sequence"/>
</dbReference>
<dbReference type="PIRSF" id="PIRSF006493">
    <property type="entry name" value="Prok_Ku"/>
    <property type="match status" value="1"/>
</dbReference>
<evidence type="ECO:0000256" key="1">
    <source>
        <dbReference type="ARBA" id="ARBA00023125"/>
    </source>
</evidence>
<feature type="compositionally biased region" description="Basic residues" evidence="4">
    <location>
        <begin position="288"/>
        <end position="312"/>
    </location>
</feature>
<dbReference type="OrthoDB" id="9795084at2"/>
<keyword evidence="1 3" id="KW-0238">DNA-binding</keyword>
<dbReference type="FunFam" id="2.40.290.10:FF:000004">
    <property type="entry name" value="Non-homologous end joining protein Ku"/>
    <property type="match status" value="1"/>
</dbReference>
<dbReference type="PANTHER" id="PTHR41251:SF1">
    <property type="entry name" value="NON-HOMOLOGOUS END JOINING PROTEIN KU"/>
    <property type="match status" value="1"/>
</dbReference>
<dbReference type="NCBIfam" id="TIGR02772">
    <property type="entry name" value="Ku_bact"/>
    <property type="match status" value="1"/>
</dbReference>
<dbReference type="InterPro" id="IPR016194">
    <property type="entry name" value="SPOC-like_C_dom_sf"/>
</dbReference>
<dbReference type="GO" id="GO:0003690">
    <property type="term" value="F:double-stranded DNA binding"/>
    <property type="evidence" value="ECO:0007669"/>
    <property type="project" value="UniProtKB-UniRule"/>
</dbReference>
<keyword evidence="3" id="KW-0234">DNA repair</keyword>
<dbReference type="PANTHER" id="PTHR41251">
    <property type="entry name" value="NON-HOMOLOGOUS END JOINING PROTEIN KU"/>
    <property type="match status" value="1"/>
</dbReference>
<evidence type="ECO:0000259" key="5">
    <source>
        <dbReference type="SMART" id="SM00559"/>
    </source>
</evidence>
<dbReference type="InterPro" id="IPR006164">
    <property type="entry name" value="DNA_bd_Ku70/Ku80"/>
</dbReference>
<reference evidence="6 7" key="1">
    <citation type="submission" date="2019-01" db="EMBL/GenBank/DDBJ databases">
        <title>Genome sequences of Streptomyces and Rhizobium isolates collected from root and soil.</title>
        <authorList>
            <person name="Chhettri S."/>
            <person name="Sevigny J.L."/>
            <person name="Sen A."/>
            <person name="Ennis N."/>
            <person name="Tisa L."/>
        </authorList>
    </citation>
    <scope>NUCLEOTIDE SEQUENCE [LARGE SCALE GENOMIC DNA]</scope>
    <source>
        <strain evidence="6 7">San01</strain>
    </source>
</reference>
<dbReference type="HAMAP" id="MF_01875">
    <property type="entry name" value="Prokaryotic_Ku"/>
    <property type="match status" value="1"/>
</dbReference>
<dbReference type="SMART" id="SM00559">
    <property type="entry name" value="Ku78"/>
    <property type="match status" value="1"/>
</dbReference>
<gene>
    <name evidence="3" type="primary">ku</name>
    <name evidence="6" type="ORF">EOT10_40170</name>
</gene>
<evidence type="ECO:0000256" key="3">
    <source>
        <dbReference type="HAMAP-Rule" id="MF_01875"/>
    </source>
</evidence>
<comment type="caution">
    <text evidence="6">The sequence shown here is derived from an EMBL/GenBank/DDBJ whole genome shotgun (WGS) entry which is preliminary data.</text>
</comment>
<dbReference type="InterPro" id="IPR009187">
    <property type="entry name" value="Prok_Ku"/>
</dbReference>
<name>A0A437NY24_9ACTN</name>
<keyword evidence="3" id="KW-0227">DNA damage</keyword>
<proteinExistence type="inferred from homology"/>
<accession>A0A437NY24</accession>
<feature type="region of interest" description="Disordered" evidence="4">
    <location>
        <begin position="254"/>
        <end position="312"/>
    </location>
</feature>
<dbReference type="GO" id="GO:0006310">
    <property type="term" value="P:DNA recombination"/>
    <property type="evidence" value="ECO:0007669"/>
    <property type="project" value="UniProtKB-KW"/>
</dbReference>
<dbReference type="GO" id="GO:0006303">
    <property type="term" value="P:double-strand break repair via nonhomologous end joining"/>
    <property type="evidence" value="ECO:0007669"/>
    <property type="project" value="UniProtKB-UniRule"/>
</dbReference>
<dbReference type="Gene3D" id="2.40.290.10">
    <property type="match status" value="1"/>
</dbReference>
<feature type="domain" description="Ku" evidence="5">
    <location>
        <begin position="53"/>
        <end position="182"/>
    </location>
</feature>
<dbReference type="AlphaFoldDB" id="A0A437NY24"/>
<evidence type="ECO:0000256" key="4">
    <source>
        <dbReference type="SAM" id="MobiDB-lite"/>
    </source>
</evidence>
<keyword evidence="7" id="KW-1185">Reference proteome</keyword>
<comment type="similarity">
    <text evidence="3">Belongs to the prokaryotic Ku family.</text>
</comment>
<protein>
    <recommendedName>
        <fullName evidence="3">Non-homologous end joining protein Ku</fullName>
    </recommendedName>
</protein>
<dbReference type="SUPFAM" id="SSF100939">
    <property type="entry name" value="SPOC domain-like"/>
    <property type="match status" value="1"/>
</dbReference>
<evidence type="ECO:0000313" key="7">
    <source>
        <dbReference type="Proteomes" id="UP000283128"/>
    </source>
</evidence>